<accession>A0A7R9AKP6</accession>
<protein>
    <submittedName>
        <fullName evidence="1">Uncharacterized protein</fullName>
    </submittedName>
</protein>
<reference evidence="1" key="1">
    <citation type="submission" date="2020-11" db="EMBL/GenBank/DDBJ databases">
        <authorList>
            <person name="Tran Van P."/>
        </authorList>
    </citation>
    <scope>NUCLEOTIDE SEQUENCE</scope>
</reference>
<proteinExistence type="predicted"/>
<evidence type="ECO:0000313" key="1">
    <source>
        <dbReference type="EMBL" id="CAD7255772.1"/>
    </source>
</evidence>
<name>A0A7R9AKP6_TIMSH</name>
<dbReference type="EMBL" id="OC000020">
    <property type="protein sequence ID" value="CAD7255772.1"/>
    <property type="molecule type" value="Genomic_DNA"/>
</dbReference>
<gene>
    <name evidence="1" type="ORF">TSIB3V08_LOCUS64</name>
</gene>
<dbReference type="AlphaFoldDB" id="A0A7R9AKP6"/>
<organism evidence="1">
    <name type="scientific">Timema shepardi</name>
    <name type="common">Walking stick</name>
    <dbReference type="NCBI Taxonomy" id="629360"/>
    <lineage>
        <taxon>Eukaryota</taxon>
        <taxon>Metazoa</taxon>
        <taxon>Ecdysozoa</taxon>
        <taxon>Arthropoda</taxon>
        <taxon>Hexapoda</taxon>
        <taxon>Insecta</taxon>
        <taxon>Pterygota</taxon>
        <taxon>Neoptera</taxon>
        <taxon>Polyneoptera</taxon>
        <taxon>Phasmatodea</taxon>
        <taxon>Timematodea</taxon>
        <taxon>Timematoidea</taxon>
        <taxon>Timematidae</taxon>
        <taxon>Timema</taxon>
    </lineage>
</organism>
<sequence length="166" mass="19045">MLSSTAEDGEIEVRISVYSSLKAESVMDVWESSVTQEPSIDQTSFYPIDSVHVENVEEGDNSKLEQGNSFGGCVGLRRHSRNRQTRLDSDQNQTLFDSLFPELVTTRVPCVFHIYGVLCFRVRVEYYVNENTFKERLQLYFIKNQRSSEYTVCITSHTAAFQYNAS</sequence>